<proteinExistence type="predicted"/>
<sequence>MTTDILSPEVREAWEAMLDGSLGARVDFTGKYRKPVATAIEAALIRGAEAEKQLEAHKAGVINQGPRHPMQGLEGVEE</sequence>
<feature type="region of interest" description="Disordered" evidence="1">
    <location>
        <begin position="57"/>
        <end position="78"/>
    </location>
</feature>
<accession>A0A6J5P4W2</accession>
<name>A0A6J5P4W2_9CAUD</name>
<reference evidence="2" key="1">
    <citation type="submission" date="2020-04" db="EMBL/GenBank/DDBJ databases">
        <authorList>
            <person name="Chiriac C."/>
            <person name="Salcher M."/>
            <person name="Ghai R."/>
            <person name="Kavagutti S V."/>
        </authorList>
    </citation>
    <scope>NUCLEOTIDE SEQUENCE</scope>
</reference>
<organism evidence="2">
    <name type="scientific">uncultured Caudovirales phage</name>
    <dbReference type="NCBI Taxonomy" id="2100421"/>
    <lineage>
        <taxon>Viruses</taxon>
        <taxon>Duplodnaviria</taxon>
        <taxon>Heunggongvirae</taxon>
        <taxon>Uroviricota</taxon>
        <taxon>Caudoviricetes</taxon>
        <taxon>Peduoviridae</taxon>
        <taxon>Maltschvirus</taxon>
        <taxon>Maltschvirus maltsch</taxon>
    </lineage>
</organism>
<gene>
    <name evidence="2" type="ORF">UFOVP826_35</name>
</gene>
<dbReference type="EMBL" id="LR796765">
    <property type="protein sequence ID" value="CAB4164421.1"/>
    <property type="molecule type" value="Genomic_DNA"/>
</dbReference>
<evidence type="ECO:0000256" key="1">
    <source>
        <dbReference type="SAM" id="MobiDB-lite"/>
    </source>
</evidence>
<protein>
    <submittedName>
        <fullName evidence="2">Uncharacterized protein</fullName>
    </submittedName>
</protein>
<evidence type="ECO:0000313" key="2">
    <source>
        <dbReference type="EMBL" id="CAB4164421.1"/>
    </source>
</evidence>